<evidence type="ECO:0000313" key="2">
    <source>
        <dbReference type="Proteomes" id="UP001157502"/>
    </source>
</evidence>
<sequence length="375" mass="42256">MSKDKPAAAFRTETLCLRSHPMEEEVTEQADKPVTEAGEGELRDSATPQRRDVINGPESMVYGDQHGDKMPFHHVTAGLLYKGNYLSHALSDETDSDQLASISVEELNEIREAFRVLDRDGNGFISKQELGMAMRSLGYMPSEVELAIIMQRLDMDGDGQVDFDEFMTILGPKLLSSETREGFLGSTIDSIFWQLDTNSAEGKLHRENFLDIPKVYTQRTMPVGRNNILTQQDQERWKYLSGIKIPSLEAEVELLIGTNAPKLMEPWDIINSQGEGPYAVRTLLGKSVRKQLKEILGAEASRKKTDKHIDLLLQKPEMDCLRGKNGMSENSAQEKEALKKPTHAQEQRAERFEAAVNKCYSQLKMKDIQLAEACY</sequence>
<dbReference type="Proteomes" id="UP001157502">
    <property type="component" value="Chromosome 21"/>
</dbReference>
<comment type="caution">
    <text evidence="1">The sequence shown here is derived from an EMBL/GenBank/DDBJ whole genome shotgun (WGS) entry which is preliminary data.</text>
</comment>
<name>A0ACC2FW91_DALPE</name>
<dbReference type="EMBL" id="CM055748">
    <property type="protein sequence ID" value="KAJ7995620.1"/>
    <property type="molecule type" value="Genomic_DNA"/>
</dbReference>
<accession>A0ACC2FW91</accession>
<gene>
    <name evidence="1" type="ORF">DPEC_G00246470</name>
</gene>
<evidence type="ECO:0000313" key="1">
    <source>
        <dbReference type="EMBL" id="KAJ7995620.1"/>
    </source>
</evidence>
<organism evidence="1 2">
    <name type="scientific">Dallia pectoralis</name>
    <name type="common">Alaska blackfish</name>
    <dbReference type="NCBI Taxonomy" id="75939"/>
    <lineage>
        <taxon>Eukaryota</taxon>
        <taxon>Metazoa</taxon>
        <taxon>Chordata</taxon>
        <taxon>Craniata</taxon>
        <taxon>Vertebrata</taxon>
        <taxon>Euteleostomi</taxon>
        <taxon>Actinopterygii</taxon>
        <taxon>Neopterygii</taxon>
        <taxon>Teleostei</taxon>
        <taxon>Protacanthopterygii</taxon>
        <taxon>Esociformes</taxon>
        <taxon>Umbridae</taxon>
        <taxon>Dallia</taxon>
    </lineage>
</organism>
<reference evidence="1" key="1">
    <citation type="submission" date="2021-05" db="EMBL/GenBank/DDBJ databases">
        <authorList>
            <person name="Pan Q."/>
            <person name="Jouanno E."/>
            <person name="Zahm M."/>
            <person name="Klopp C."/>
            <person name="Cabau C."/>
            <person name="Louis A."/>
            <person name="Berthelot C."/>
            <person name="Parey E."/>
            <person name="Roest Crollius H."/>
            <person name="Montfort J."/>
            <person name="Robinson-Rechavi M."/>
            <person name="Bouchez O."/>
            <person name="Lampietro C."/>
            <person name="Lopez Roques C."/>
            <person name="Donnadieu C."/>
            <person name="Postlethwait J."/>
            <person name="Bobe J."/>
            <person name="Dillon D."/>
            <person name="Chandos A."/>
            <person name="von Hippel F."/>
            <person name="Guiguen Y."/>
        </authorList>
    </citation>
    <scope>NUCLEOTIDE SEQUENCE</scope>
    <source>
        <strain evidence="1">YG-Jan2019</strain>
    </source>
</reference>
<keyword evidence="2" id="KW-1185">Reference proteome</keyword>
<protein>
    <submittedName>
        <fullName evidence="1">Uncharacterized protein</fullName>
    </submittedName>
</protein>
<proteinExistence type="predicted"/>